<keyword evidence="1" id="KW-0812">Transmembrane</keyword>
<sequence length="1259" mass="140650">MSSTLTQLAPFPFPVVKPWLAVTRSEALLDMTQQLTRPARFVALRGEGGSGKSYFLHRQFIDYLTSQEAEASDLPWRVVAFSPQINPLGRLASALAQPGILQGQKVVQPFFHERIAAALRHDNEGLVRVVREARAASTTPFRLLIIVDQLEEMFRIGEVLRHRPPSGASPAAGAYQPGDEVLFFNLFLKALREDVPVHIVFSIGTEYLDRLNAYQGWPEIVGVHRYTLPAISVEDLSRELLAKPFPANVQPFSPALANCYARIVADYQSLSGKQTELAARINMALHLLGQEEPRYLATFWNQLPDPPDFLARNLPLRADAPLEEIAALRELANLPANRIAWSEYVTTLNPTQREDYHTAVAAYGQKLLAHYTRMGGLNGVPDFFYTKHFTDRVAAFPPPEASATLLARIFQAVTLKDPSPDRVAANYPLSFGRLRGIAFRSASGAASTNGATHGMGDDAEKEQLRQIVAAFTFPNHNIPNLLQWATPHGKIQVTAAELDDSAIISLGPARLIQEWRQLTTWVEEEYKAATLYVNLVEEAKEYYQQSIHSQPSAAPPAPFQRPSLLKELWGRLTGFVRQLRGTKAEPNTGQKELDKTLLSEGRVELVEHWANKLQPNTEWAEKYRARTVLTPEEAAANPGFAAWLTEHQHHAFSLATAFYEASRDYHLQRRREKEEYDAYELRRQQTRAKRAIYTTIIVLILGVAAVVLGLDARRTKNNLTLLDFVDAMAKANLMSNDIYRTDAFKRLKIRIEDGKAINREEIVIDSLVRWGLLDLQQPYAPHGHHSRSTLLLLSNLLDNYHQREARQTTFGRFFRAFTRPLGEAAPADLFEVSQAIAAEVDTVLRRQQTPGHNHYQYPYIFHVLWENVGALQTQLEREKFLDGRAFFYRSHARYNAMAAHPVSREQFAAGDATGQVRIFFRASGRNVALASVGKSISSILYSEDGNDLYVSTFSGEIYRYRGLNDEVGLATRRDSLPFEALALERTAARKNLAILSVQRTAREDCLLLLGDADVSLIQLRPGSNSYRESSVIPLTQTLKAVTLVRGNGAGSHFVVGGSAGSVLLAFGKSANGVGGLQPLRWAEHPNLSVSAIAFDGSRSPEPIALGSEDGRIWLTDRDNYTVENPHSPPSYSPEVPQPFQYSAISQLSFNRRGNHQLISSSLDGSVWIFNLDAHPFATNSYLEDTPHPGDVGPEDAFDSAAWDHLRLPTNGHSVTTFCLVNDENIALVENNVLRLWPTNLLTLREEFQALLDAYRSPNE</sequence>
<dbReference type="Pfam" id="PF20703">
    <property type="entry name" value="nSTAND1"/>
    <property type="match status" value="1"/>
</dbReference>
<keyword evidence="1" id="KW-1133">Transmembrane helix</keyword>
<dbReference type="InterPro" id="IPR049052">
    <property type="entry name" value="nSTAND1"/>
</dbReference>
<evidence type="ECO:0000259" key="2">
    <source>
        <dbReference type="Pfam" id="PF20703"/>
    </source>
</evidence>
<keyword evidence="1" id="KW-0472">Membrane</keyword>
<protein>
    <submittedName>
        <fullName evidence="3">WD40 repeat domain-containing protein</fullName>
    </submittedName>
</protein>
<evidence type="ECO:0000256" key="1">
    <source>
        <dbReference type="SAM" id="Phobius"/>
    </source>
</evidence>
<dbReference type="SUPFAM" id="SSF50978">
    <property type="entry name" value="WD40 repeat-like"/>
    <property type="match status" value="1"/>
</dbReference>
<evidence type="ECO:0000313" key="4">
    <source>
        <dbReference type="Proteomes" id="UP000650081"/>
    </source>
</evidence>
<gene>
    <name evidence="3" type="ORF">H9S92_21020</name>
</gene>
<evidence type="ECO:0000313" key="3">
    <source>
        <dbReference type="EMBL" id="MBC6996667.1"/>
    </source>
</evidence>
<dbReference type="Proteomes" id="UP000650081">
    <property type="component" value="Unassembled WGS sequence"/>
</dbReference>
<dbReference type="InterPro" id="IPR036322">
    <property type="entry name" value="WD40_repeat_dom_sf"/>
</dbReference>
<name>A0A923PTR7_9BACT</name>
<feature type="domain" description="Novel STAND NTPase 1" evidence="2">
    <location>
        <begin position="24"/>
        <end position="258"/>
    </location>
</feature>
<dbReference type="InterPro" id="IPR001680">
    <property type="entry name" value="WD40_rpt"/>
</dbReference>
<dbReference type="AlphaFoldDB" id="A0A923PTR7"/>
<dbReference type="EMBL" id="JACSIT010000153">
    <property type="protein sequence ID" value="MBC6996667.1"/>
    <property type="molecule type" value="Genomic_DNA"/>
</dbReference>
<proteinExistence type="predicted"/>
<dbReference type="RefSeq" id="WP_187468669.1">
    <property type="nucleotide sequence ID" value="NZ_JACSIT010000153.1"/>
</dbReference>
<organism evidence="3 4">
    <name type="scientific">Neolewinella lacunae</name>
    <dbReference type="NCBI Taxonomy" id="1517758"/>
    <lineage>
        <taxon>Bacteria</taxon>
        <taxon>Pseudomonadati</taxon>
        <taxon>Bacteroidota</taxon>
        <taxon>Saprospiria</taxon>
        <taxon>Saprospirales</taxon>
        <taxon>Lewinellaceae</taxon>
        <taxon>Neolewinella</taxon>
    </lineage>
</organism>
<comment type="caution">
    <text evidence="3">The sequence shown here is derived from an EMBL/GenBank/DDBJ whole genome shotgun (WGS) entry which is preliminary data.</text>
</comment>
<feature type="transmembrane region" description="Helical" evidence="1">
    <location>
        <begin position="691"/>
        <end position="710"/>
    </location>
</feature>
<dbReference type="InterPro" id="IPR015943">
    <property type="entry name" value="WD40/YVTN_repeat-like_dom_sf"/>
</dbReference>
<accession>A0A923PTR7</accession>
<dbReference type="SMART" id="SM00320">
    <property type="entry name" value="WD40"/>
    <property type="match status" value="2"/>
</dbReference>
<reference evidence="3" key="1">
    <citation type="submission" date="2020-08" db="EMBL/GenBank/DDBJ databases">
        <title>Lewinella bacteria from marine environments.</title>
        <authorList>
            <person name="Zhong Y."/>
        </authorList>
    </citation>
    <scope>NUCLEOTIDE SEQUENCE</scope>
    <source>
        <strain evidence="3">KCTC 42187</strain>
    </source>
</reference>
<dbReference type="Gene3D" id="2.130.10.10">
    <property type="entry name" value="YVTN repeat-like/Quinoprotein amine dehydrogenase"/>
    <property type="match status" value="1"/>
</dbReference>
<keyword evidence="4" id="KW-1185">Reference proteome</keyword>